<comment type="caution">
    <text evidence="2">The sequence shown here is derived from an EMBL/GenBank/DDBJ whole genome shotgun (WGS) entry which is preliminary data.</text>
</comment>
<protein>
    <submittedName>
        <fullName evidence="2">Uncharacterized protein</fullName>
    </submittedName>
</protein>
<proteinExistence type="predicted"/>
<sequence length="81" mass="8714">MEALVRDKGADGDGTSDPAQMEALVRDKGAGDDKRRDAHYENQLASKNKLLGYSRGPAGNREATYRQVAGRARKGHASGLE</sequence>
<dbReference type="Proteomes" id="UP000485058">
    <property type="component" value="Unassembled WGS sequence"/>
</dbReference>
<dbReference type="EMBL" id="BLLF01002435">
    <property type="protein sequence ID" value="GFH24073.1"/>
    <property type="molecule type" value="Genomic_DNA"/>
</dbReference>
<feature type="compositionally biased region" description="Basic and acidic residues" evidence="1">
    <location>
        <begin position="24"/>
        <end position="40"/>
    </location>
</feature>
<feature type="compositionally biased region" description="Basic and acidic residues" evidence="1">
    <location>
        <begin position="1"/>
        <end position="11"/>
    </location>
</feature>
<feature type="non-terminal residue" evidence="2">
    <location>
        <position position="1"/>
    </location>
</feature>
<reference evidence="2 3" key="1">
    <citation type="submission" date="2020-02" db="EMBL/GenBank/DDBJ databases">
        <title>Draft genome sequence of Haematococcus lacustris strain NIES-144.</title>
        <authorList>
            <person name="Morimoto D."/>
            <person name="Nakagawa S."/>
            <person name="Yoshida T."/>
            <person name="Sawayama S."/>
        </authorList>
    </citation>
    <scope>NUCLEOTIDE SEQUENCE [LARGE SCALE GENOMIC DNA]</scope>
    <source>
        <strain evidence="2 3">NIES-144</strain>
    </source>
</reference>
<evidence type="ECO:0000313" key="2">
    <source>
        <dbReference type="EMBL" id="GFH24073.1"/>
    </source>
</evidence>
<dbReference type="AlphaFoldDB" id="A0A699ZN20"/>
<evidence type="ECO:0000256" key="1">
    <source>
        <dbReference type="SAM" id="MobiDB-lite"/>
    </source>
</evidence>
<name>A0A699ZN20_HAELA</name>
<evidence type="ECO:0000313" key="3">
    <source>
        <dbReference type="Proteomes" id="UP000485058"/>
    </source>
</evidence>
<accession>A0A699ZN20</accession>
<organism evidence="2 3">
    <name type="scientific">Haematococcus lacustris</name>
    <name type="common">Green alga</name>
    <name type="synonym">Haematococcus pluvialis</name>
    <dbReference type="NCBI Taxonomy" id="44745"/>
    <lineage>
        <taxon>Eukaryota</taxon>
        <taxon>Viridiplantae</taxon>
        <taxon>Chlorophyta</taxon>
        <taxon>core chlorophytes</taxon>
        <taxon>Chlorophyceae</taxon>
        <taxon>CS clade</taxon>
        <taxon>Chlamydomonadales</taxon>
        <taxon>Haematococcaceae</taxon>
        <taxon>Haematococcus</taxon>
    </lineage>
</organism>
<gene>
    <name evidence="2" type="ORF">HaLaN_21796</name>
</gene>
<feature type="region of interest" description="Disordered" evidence="1">
    <location>
        <begin position="1"/>
        <end position="81"/>
    </location>
</feature>
<feature type="compositionally biased region" description="Basic residues" evidence="1">
    <location>
        <begin position="71"/>
        <end position="81"/>
    </location>
</feature>
<keyword evidence="3" id="KW-1185">Reference proteome</keyword>